<dbReference type="RefSeq" id="WP_316969910.1">
    <property type="nucleotide sequence ID" value="NZ_JARFPL010000053.1"/>
</dbReference>
<gene>
    <name evidence="2" type="ORF">P0O24_11545</name>
</gene>
<comment type="caution">
    <text evidence="2">The sequence shown here is derived from an EMBL/GenBank/DDBJ whole genome shotgun (WGS) entry which is preliminary data.</text>
</comment>
<dbReference type="SUPFAM" id="SSF52540">
    <property type="entry name" value="P-loop containing nucleoside triphosphate hydrolases"/>
    <property type="match status" value="1"/>
</dbReference>
<dbReference type="InterPro" id="IPR011604">
    <property type="entry name" value="PDDEXK-like_dom_sf"/>
</dbReference>
<protein>
    <submittedName>
        <fullName evidence="2">PD-(D/E)XK nuclease family protein</fullName>
    </submittedName>
</protein>
<dbReference type="Proteomes" id="UP001215956">
    <property type="component" value="Unassembled WGS sequence"/>
</dbReference>
<evidence type="ECO:0000313" key="2">
    <source>
        <dbReference type="EMBL" id="MDF0594214.1"/>
    </source>
</evidence>
<evidence type="ECO:0000313" key="3">
    <source>
        <dbReference type="Proteomes" id="UP001215956"/>
    </source>
</evidence>
<reference evidence="2 3" key="1">
    <citation type="submission" date="2023-03" db="EMBL/GenBank/DDBJ databases">
        <title>Whole genome sequencing of Methanotrichaceae archaeon M04Ac.</title>
        <authorList>
            <person name="Khomyakova M.A."/>
            <person name="Merkel A.Y."/>
            <person name="Slobodkin A.I."/>
        </authorList>
    </citation>
    <scope>NUCLEOTIDE SEQUENCE [LARGE SCALE GENOMIC DNA]</scope>
    <source>
        <strain evidence="2 3">M04Ac</strain>
    </source>
</reference>
<feature type="domain" description="PD-(D/E)XK endonuclease-like" evidence="1">
    <location>
        <begin position="743"/>
        <end position="1033"/>
    </location>
</feature>
<dbReference type="EMBL" id="JARFPL010000053">
    <property type="protein sequence ID" value="MDF0594214.1"/>
    <property type="molecule type" value="Genomic_DNA"/>
</dbReference>
<proteinExistence type="predicted"/>
<dbReference type="InterPro" id="IPR038726">
    <property type="entry name" value="PDDEXK_AddAB-type"/>
</dbReference>
<name>A0ABT5XHL6_9EURY</name>
<dbReference type="Pfam" id="PF12705">
    <property type="entry name" value="PDDEXK_1"/>
    <property type="match status" value="1"/>
</dbReference>
<accession>A0ABT5XHL6</accession>
<evidence type="ECO:0000259" key="1">
    <source>
        <dbReference type="Pfam" id="PF12705"/>
    </source>
</evidence>
<dbReference type="InterPro" id="IPR027417">
    <property type="entry name" value="P-loop_NTPase"/>
</dbReference>
<organism evidence="2 3">
    <name type="scientific">Candidatus Methanocrinis alkalitolerans</name>
    <dbReference type="NCBI Taxonomy" id="3033395"/>
    <lineage>
        <taxon>Archaea</taxon>
        <taxon>Methanobacteriati</taxon>
        <taxon>Methanobacteriota</taxon>
        <taxon>Stenosarchaea group</taxon>
        <taxon>Methanomicrobia</taxon>
        <taxon>Methanotrichales</taxon>
        <taxon>Methanotrichaceae</taxon>
        <taxon>Methanocrinis</taxon>
    </lineage>
</organism>
<sequence>MIELMLKILRGPALSGKTERLAAEMEEAHRDGPLSYTFIGPSAGEAAQFAERFARRVAGPAPAGSFVPLSKVADDLHRAAHPDEIRLSRGALNLLAAEALAGLDDEDLGPFGPLRSSPAFSRHVAEAVWDLSMKGKVAMAQALASEEAIALALKVEEMVHRLRPRGSFDISDAFLKFEPESVRGYVKSRYGTRIFVDGLADLTGAEMNFLARLIPLFEEGTMTLDPALWRQEGLEALLALLVAEGVFVTFEECLPENGPLSMGLDAFLRDVPPQRESDLSDLVSVVSYPDPDAETYEICRETKRLIVDEGLGPGEISIVVADPHRRGREILRALERAGVPARLAAGERLIDRRAVQLLLLPFRAAARRDPEAILALLDLGLDGEVETSGPVLAKMASSAGLLLLPPQGDLSALRRGWRERFKIHHAALMDTVRLLSADDRTFDAEVEEVERRANLCMDLLIRSEPLFDRLEEVEAAIIRGGIDGWAEELRRWTDVLDEMLSDLPDLQGERAALRKFLVHLERLVLMMKGLGRTDLTFDRFLTLLWDSISAEAEPSGPTPSGSVEILSPALSRERYRRVKFVAGFSDGLFPTRRANPLYNLRDFSCGGEGWAQNRHLMRDREERVRLRGAFSKSSRSVVSLPEASREGEPLVPSLWLSRIVGTVRGREGVVRAVEPIPKAPPAPLSNTDLAVICAHALAIGGRSIVPEEYHQKIEDLGLSEEGDGFRWRIDDPDLSLALLGRSYSYSRIREFESCPFKFFLKRALEIDEPEAESFDLSPMERGLLRHCVLEALFAGGGTEGRLQIGAEMKGLQEDVMEVVERMAARFLVDEDIRRRGAVRRRIVGEVASEILGYLVFEAEDPVKAAVGARVLTEVPFRLPLGEMREILPLSAEKYADLVLRGRIDRIDLSVPTKKGEVEVVLSDYKSTASTAEWEQLQLYSLALLALGHPGLPASPGSMRALFRIIRKPGISRVLEVLPKEARMVRQRSKPHPTFSDLDRDLLEVLDRIFVERSFRRSADLDGSNNSCFSCAFKDGPCIMAADGRSR</sequence>
<dbReference type="Gene3D" id="3.90.320.10">
    <property type="match status" value="1"/>
</dbReference>
<keyword evidence="3" id="KW-1185">Reference proteome</keyword>